<accession>A0A7K3WUF8</accession>
<proteinExistence type="predicted"/>
<dbReference type="AlphaFoldDB" id="A0A7K3WUF8"/>
<comment type="caution">
    <text evidence="1">The sequence shown here is derived from an EMBL/GenBank/DDBJ whole genome shotgun (WGS) entry which is preliminary data.</text>
</comment>
<protein>
    <submittedName>
        <fullName evidence="1">Uncharacterized protein</fullName>
    </submittedName>
</protein>
<dbReference type="EMBL" id="JAAGVY010000047">
    <property type="protein sequence ID" value="NEN25309.1"/>
    <property type="molecule type" value="Genomic_DNA"/>
</dbReference>
<keyword evidence="2" id="KW-1185">Reference proteome</keyword>
<evidence type="ECO:0000313" key="2">
    <source>
        <dbReference type="Proteomes" id="UP000486602"/>
    </source>
</evidence>
<dbReference type="Proteomes" id="UP000486602">
    <property type="component" value="Unassembled WGS sequence"/>
</dbReference>
<reference evidence="1 2" key="1">
    <citation type="submission" date="2020-02" db="EMBL/GenBank/DDBJ databases">
        <title>Out from the shadows clarifying the taxonomy of the family Cryomorphaceae and related taxa by utilizing the GTDB taxonomic framework.</title>
        <authorList>
            <person name="Bowman J.P."/>
        </authorList>
    </citation>
    <scope>NUCLEOTIDE SEQUENCE [LARGE SCALE GENOMIC DNA]</scope>
    <source>
        <strain evidence="1 2">QSSC 1-22</strain>
    </source>
</reference>
<evidence type="ECO:0000313" key="1">
    <source>
        <dbReference type="EMBL" id="NEN25309.1"/>
    </source>
</evidence>
<sequence>MIQLKTHFFLFLLLTILASCKEDDDKPDKPNYGIQYFECKINGEPFQAISIPFQCSGPQFDYYPESYMEIPQGYAVFSGRDCSNSEAAMIRINGLEHNTGLLLFNEPSFADSIFPLYRYLEADGSIIKMEHLIDGEMMIEEFIPRASGNSPLGTIKGTFKFTVSDEQGTDTIRVTEGRFRFDVPQIF</sequence>
<gene>
    <name evidence="1" type="ORF">G3O08_17570</name>
</gene>
<dbReference type="RefSeq" id="WP_163286767.1">
    <property type="nucleotide sequence ID" value="NZ_JAAGVY010000047.1"/>
</dbReference>
<name>A0A7K3WUF8_9FLAO</name>
<organism evidence="1 2">
    <name type="scientific">Cryomorpha ignava</name>
    <dbReference type="NCBI Taxonomy" id="101383"/>
    <lineage>
        <taxon>Bacteria</taxon>
        <taxon>Pseudomonadati</taxon>
        <taxon>Bacteroidota</taxon>
        <taxon>Flavobacteriia</taxon>
        <taxon>Flavobacteriales</taxon>
        <taxon>Cryomorphaceae</taxon>
        <taxon>Cryomorpha</taxon>
    </lineage>
</organism>
<dbReference type="PROSITE" id="PS51257">
    <property type="entry name" value="PROKAR_LIPOPROTEIN"/>
    <property type="match status" value="1"/>
</dbReference>